<organism evidence="8 9">
    <name type="scientific">Prevotella communis</name>
    <dbReference type="NCBI Taxonomy" id="2913614"/>
    <lineage>
        <taxon>Bacteria</taxon>
        <taxon>Pseudomonadati</taxon>
        <taxon>Bacteroidota</taxon>
        <taxon>Bacteroidia</taxon>
        <taxon>Bacteroidales</taxon>
        <taxon>Prevotellaceae</taxon>
        <taxon>Prevotella</taxon>
    </lineage>
</organism>
<feature type="compositionally biased region" description="Basic and acidic residues" evidence="7">
    <location>
        <begin position="54"/>
        <end position="64"/>
    </location>
</feature>
<gene>
    <name evidence="8" type="ORF">SAMN04487900_1175</name>
</gene>
<sequence length="97" mass="11233">MVRFALMKYAITYAPEAKDGLAKLKRSEPASYKKAVKLLNEIVDHPQTGTGHPEPLKGKPENRWSRQITKKHRLVYRIFETEVYVDVLSAYGHYDDK</sequence>
<dbReference type="SUPFAM" id="SSF143011">
    <property type="entry name" value="RelE-like"/>
    <property type="match status" value="1"/>
</dbReference>
<dbReference type="InterPro" id="IPR009614">
    <property type="entry name" value="YoeB_toxin"/>
</dbReference>
<name>A0A1H0IWG9_9BACT</name>
<keyword evidence="2" id="KW-1277">Toxin-antitoxin system</keyword>
<evidence type="ECO:0000256" key="3">
    <source>
        <dbReference type="ARBA" id="ARBA00022722"/>
    </source>
</evidence>
<evidence type="ECO:0000256" key="7">
    <source>
        <dbReference type="SAM" id="MobiDB-lite"/>
    </source>
</evidence>
<evidence type="ECO:0000313" key="9">
    <source>
        <dbReference type="Proteomes" id="UP000199134"/>
    </source>
</evidence>
<evidence type="ECO:0000256" key="2">
    <source>
        <dbReference type="ARBA" id="ARBA00022649"/>
    </source>
</evidence>
<evidence type="ECO:0000256" key="1">
    <source>
        <dbReference type="ARBA" id="ARBA00008172"/>
    </source>
</evidence>
<dbReference type="GO" id="GO:0006401">
    <property type="term" value="P:RNA catabolic process"/>
    <property type="evidence" value="ECO:0007669"/>
    <property type="project" value="InterPro"/>
</dbReference>
<evidence type="ECO:0000256" key="5">
    <source>
        <dbReference type="ARBA" id="ARBA00022801"/>
    </source>
</evidence>
<keyword evidence="3" id="KW-0540">Nuclease</keyword>
<feature type="region of interest" description="Disordered" evidence="7">
    <location>
        <begin position="44"/>
        <end position="64"/>
    </location>
</feature>
<reference evidence="9" key="1">
    <citation type="submission" date="2016-10" db="EMBL/GenBank/DDBJ databases">
        <authorList>
            <person name="de Groot N.N."/>
        </authorList>
    </citation>
    <scope>NUCLEOTIDE SEQUENCE [LARGE SCALE GENOMIC DNA]</scope>
    <source>
        <strain evidence="9">BP1-145</strain>
    </source>
</reference>
<accession>A0A1H0IWG9</accession>
<dbReference type="GO" id="GO:0045892">
    <property type="term" value="P:negative regulation of DNA-templated transcription"/>
    <property type="evidence" value="ECO:0007669"/>
    <property type="project" value="TreeGrafter"/>
</dbReference>
<proteinExistence type="inferred from homology"/>
<dbReference type="NCBIfam" id="TIGR02116">
    <property type="entry name" value="toxin_Txe_YoeB"/>
    <property type="match status" value="1"/>
</dbReference>
<comment type="caution">
    <text evidence="8">The sequence shown here is derived from an EMBL/GenBank/DDBJ whole genome shotgun (WGS) entry which is preliminary data.</text>
</comment>
<dbReference type="EMBL" id="FNIW01000017">
    <property type="protein sequence ID" value="SDO35682.1"/>
    <property type="molecule type" value="Genomic_DNA"/>
</dbReference>
<keyword evidence="4" id="KW-0255">Endonuclease</keyword>
<protein>
    <recommendedName>
        <fullName evidence="6">Putative mRNA interferase YoeB</fullName>
    </recommendedName>
</protein>
<evidence type="ECO:0000256" key="6">
    <source>
        <dbReference type="ARBA" id="ARBA00030388"/>
    </source>
</evidence>
<evidence type="ECO:0000256" key="4">
    <source>
        <dbReference type="ARBA" id="ARBA00022759"/>
    </source>
</evidence>
<comment type="similarity">
    <text evidence="1">Belongs to the YoeB family.</text>
</comment>
<dbReference type="InterPro" id="IPR035093">
    <property type="entry name" value="RelE/ParE_toxin_dom_sf"/>
</dbReference>
<dbReference type="GO" id="GO:0004519">
    <property type="term" value="F:endonuclease activity"/>
    <property type="evidence" value="ECO:0007669"/>
    <property type="project" value="UniProtKB-KW"/>
</dbReference>
<dbReference type="GO" id="GO:0016787">
    <property type="term" value="F:hydrolase activity"/>
    <property type="evidence" value="ECO:0007669"/>
    <property type="project" value="UniProtKB-KW"/>
</dbReference>
<dbReference type="PANTHER" id="PTHR38039:SF1">
    <property type="entry name" value="TOXIN YOEB"/>
    <property type="match status" value="1"/>
</dbReference>
<dbReference type="Proteomes" id="UP000199134">
    <property type="component" value="Unassembled WGS sequence"/>
</dbReference>
<dbReference type="AlphaFoldDB" id="A0A1H0IWG9"/>
<dbReference type="Gene3D" id="3.30.2310.20">
    <property type="entry name" value="RelE-like"/>
    <property type="match status" value="1"/>
</dbReference>
<evidence type="ECO:0000313" key="8">
    <source>
        <dbReference type="EMBL" id="SDO35682.1"/>
    </source>
</evidence>
<dbReference type="PANTHER" id="PTHR38039">
    <property type="entry name" value="TOXIN YOEB"/>
    <property type="match status" value="1"/>
</dbReference>
<keyword evidence="5" id="KW-0378">Hydrolase</keyword>
<dbReference type="Pfam" id="PF06769">
    <property type="entry name" value="YoeB_toxin"/>
    <property type="match status" value="1"/>
</dbReference>